<evidence type="ECO:0000256" key="6">
    <source>
        <dbReference type="ARBA" id="ARBA00023136"/>
    </source>
</evidence>
<organism evidence="9 10">
    <name type="scientific">Herbiconiux daphne</name>
    <dbReference type="NCBI Taxonomy" id="2970914"/>
    <lineage>
        <taxon>Bacteria</taxon>
        <taxon>Bacillati</taxon>
        <taxon>Actinomycetota</taxon>
        <taxon>Actinomycetes</taxon>
        <taxon>Micrococcales</taxon>
        <taxon>Microbacteriaceae</taxon>
        <taxon>Herbiconiux</taxon>
    </lineage>
</organism>
<feature type="transmembrane region" description="Helical" evidence="7">
    <location>
        <begin position="190"/>
        <end position="211"/>
    </location>
</feature>
<dbReference type="InterPro" id="IPR018043">
    <property type="entry name" value="Na/Gal_symport_CS"/>
</dbReference>
<accession>A0ABT2H7H3</accession>
<feature type="transmembrane region" description="Helical" evidence="7">
    <location>
        <begin position="153"/>
        <end position="178"/>
    </location>
</feature>
<dbReference type="NCBIfam" id="TIGR00792">
    <property type="entry name" value="gph"/>
    <property type="match status" value="1"/>
</dbReference>
<feature type="domain" description="Major facilitator superfamily (MFS) profile" evidence="8">
    <location>
        <begin position="272"/>
        <end position="500"/>
    </location>
</feature>
<feature type="transmembrane region" description="Helical" evidence="7">
    <location>
        <begin position="273"/>
        <end position="299"/>
    </location>
</feature>
<comment type="subcellular location">
    <subcellularLocation>
        <location evidence="1">Cell membrane</location>
        <topology evidence="1">Multi-pass membrane protein</topology>
    </subcellularLocation>
</comment>
<dbReference type="Gene3D" id="1.20.1250.20">
    <property type="entry name" value="MFS general substrate transporter like domains"/>
    <property type="match status" value="2"/>
</dbReference>
<reference evidence="9" key="1">
    <citation type="submission" date="2022-08" db="EMBL/GenBank/DDBJ databases">
        <authorList>
            <person name="Deng Y."/>
            <person name="Han X.-F."/>
            <person name="Zhang Y.-Q."/>
        </authorList>
    </citation>
    <scope>NUCLEOTIDE SEQUENCE</scope>
    <source>
        <strain evidence="9">CPCC 203386</strain>
    </source>
</reference>
<comment type="caution">
    <text evidence="9">The sequence shown here is derived from an EMBL/GenBank/DDBJ whole genome shotgun (WGS) entry which is preliminary data.</text>
</comment>
<dbReference type="Proteomes" id="UP001165586">
    <property type="component" value="Unassembled WGS sequence"/>
</dbReference>
<keyword evidence="4 7" id="KW-0812">Transmembrane</keyword>
<dbReference type="InterPro" id="IPR001927">
    <property type="entry name" value="Na/Gal_symport"/>
</dbReference>
<keyword evidence="6 7" id="KW-0472">Membrane</keyword>
<dbReference type="PROSITE" id="PS50850">
    <property type="entry name" value="MFS"/>
    <property type="match status" value="1"/>
</dbReference>
<keyword evidence="2" id="KW-0813">Transport</keyword>
<keyword evidence="3" id="KW-1003">Cell membrane</keyword>
<dbReference type="EMBL" id="JANLCJ010000009">
    <property type="protein sequence ID" value="MCS5735891.1"/>
    <property type="molecule type" value="Genomic_DNA"/>
</dbReference>
<evidence type="ECO:0000259" key="8">
    <source>
        <dbReference type="PROSITE" id="PS50850"/>
    </source>
</evidence>
<protein>
    <submittedName>
        <fullName evidence="9">Glycoside-pentoside-hexuronide (GPH):cation symporter</fullName>
    </submittedName>
</protein>
<evidence type="ECO:0000256" key="5">
    <source>
        <dbReference type="ARBA" id="ARBA00022989"/>
    </source>
</evidence>
<dbReference type="RefSeq" id="WP_259541174.1">
    <property type="nucleotide sequence ID" value="NZ_JANLCJ010000009.1"/>
</dbReference>
<dbReference type="InterPro" id="IPR039672">
    <property type="entry name" value="MFS_2"/>
</dbReference>
<keyword evidence="10" id="KW-1185">Reference proteome</keyword>
<dbReference type="PROSITE" id="PS00872">
    <property type="entry name" value="NA_GALACTOSIDE_SYMP"/>
    <property type="match status" value="1"/>
</dbReference>
<feature type="transmembrane region" description="Helical" evidence="7">
    <location>
        <begin position="81"/>
        <end position="108"/>
    </location>
</feature>
<feature type="transmembrane region" description="Helical" evidence="7">
    <location>
        <begin position="404"/>
        <end position="428"/>
    </location>
</feature>
<evidence type="ECO:0000256" key="2">
    <source>
        <dbReference type="ARBA" id="ARBA00022448"/>
    </source>
</evidence>
<feature type="transmembrane region" description="Helical" evidence="7">
    <location>
        <begin position="120"/>
        <end position="141"/>
    </location>
</feature>
<dbReference type="PANTHER" id="PTHR11328">
    <property type="entry name" value="MAJOR FACILITATOR SUPERFAMILY DOMAIN-CONTAINING PROTEIN"/>
    <property type="match status" value="1"/>
</dbReference>
<name>A0ABT2H7H3_9MICO</name>
<evidence type="ECO:0000256" key="3">
    <source>
        <dbReference type="ARBA" id="ARBA00022475"/>
    </source>
</evidence>
<evidence type="ECO:0000256" key="7">
    <source>
        <dbReference type="SAM" id="Phobius"/>
    </source>
</evidence>
<feature type="transmembrane region" description="Helical" evidence="7">
    <location>
        <begin position="51"/>
        <end position="75"/>
    </location>
</feature>
<feature type="transmembrane region" description="Helical" evidence="7">
    <location>
        <begin position="338"/>
        <end position="355"/>
    </location>
</feature>
<evidence type="ECO:0000313" key="9">
    <source>
        <dbReference type="EMBL" id="MCS5735891.1"/>
    </source>
</evidence>
<proteinExistence type="predicted"/>
<evidence type="ECO:0000313" key="10">
    <source>
        <dbReference type="Proteomes" id="UP001165586"/>
    </source>
</evidence>
<feature type="transmembrane region" description="Helical" evidence="7">
    <location>
        <begin position="223"/>
        <end position="242"/>
    </location>
</feature>
<feature type="transmembrane region" description="Helical" evidence="7">
    <location>
        <begin position="448"/>
        <end position="470"/>
    </location>
</feature>
<sequence length="500" mass="53182">MAKDSARNQAEQARAAIALSAEQSTTAALAAETVGQAIGATGQRLSIRERLAYGVGDIGGNLIFAPISAFLLFYFTDTVGIGAAIAGTLLLFGRVLDGTMDLVLGSFIDRTTTRWGKARPWILFSTPVVVISFVLLFNVPAGLGDGAKEAYAFVMYFLCLGVGFVGSNLAYHTLLSVITTNSKMRVSLTVIRTFFALFTTLVVNFITIPIVTSSGGGQSGWTLVSLVYGAIAAVTFLIVFFGTKERVKTTLKVDSGKKLPFGQTVKILVKNPYFFLVFGFFLLNFLLTGINGVGIYFAQDVLGDANLYSFLGLIQILPLLIGMWFMPPLIARFGKRRLIMIGVVITVLGIVISLIDPSSFTLILSGGLVRSVGGIPIAAALFALVADVVDYGEWKTGVRLDGMTYAAATAGQNFGAGLGVALVGWLLAAANYDGAAATQPASAVGMEVFLYLWIPLIAAVLMGVIIYFLNIDKNLSTIQRDLAARRASREAGEFAATENS</sequence>
<keyword evidence="5 7" id="KW-1133">Transmembrane helix</keyword>
<feature type="transmembrane region" description="Helical" evidence="7">
    <location>
        <begin position="375"/>
        <end position="392"/>
    </location>
</feature>
<dbReference type="CDD" id="cd17332">
    <property type="entry name" value="MFS_MelB_like"/>
    <property type="match status" value="1"/>
</dbReference>
<evidence type="ECO:0000256" key="4">
    <source>
        <dbReference type="ARBA" id="ARBA00022692"/>
    </source>
</evidence>
<dbReference type="Pfam" id="PF13347">
    <property type="entry name" value="MFS_2"/>
    <property type="match status" value="1"/>
</dbReference>
<dbReference type="PANTHER" id="PTHR11328:SF24">
    <property type="entry name" value="MAJOR FACILITATOR SUPERFAMILY (MFS) PROFILE DOMAIN-CONTAINING PROTEIN"/>
    <property type="match status" value="1"/>
</dbReference>
<dbReference type="InterPro" id="IPR036259">
    <property type="entry name" value="MFS_trans_sf"/>
</dbReference>
<evidence type="ECO:0000256" key="1">
    <source>
        <dbReference type="ARBA" id="ARBA00004651"/>
    </source>
</evidence>
<feature type="transmembrane region" description="Helical" evidence="7">
    <location>
        <begin position="305"/>
        <end position="326"/>
    </location>
</feature>
<dbReference type="SUPFAM" id="SSF103473">
    <property type="entry name" value="MFS general substrate transporter"/>
    <property type="match status" value="1"/>
</dbReference>
<dbReference type="InterPro" id="IPR020846">
    <property type="entry name" value="MFS_dom"/>
</dbReference>
<gene>
    <name evidence="9" type="ORF">N1032_19305</name>
</gene>